<gene>
    <name evidence="2" type="ORF">K9S39_24805</name>
</gene>
<evidence type="ECO:0000313" key="3">
    <source>
        <dbReference type="Proteomes" id="UP000830115"/>
    </source>
</evidence>
<dbReference type="RefSeq" id="WP_248865513.1">
    <property type="nucleotide sequence ID" value="NZ_CP086322.1"/>
</dbReference>
<evidence type="ECO:0000313" key="2">
    <source>
        <dbReference type="EMBL" id="UQA94647.1"/>
    </source>
</evidence>
<organism evidence="2 3">
    <name type="scientific">Streptomyces halobius</name>
    <dbReference type="NCBI Taxonomy" id="2879846"/>
    <lineage>
        <taxon>Bacteria</taxon>
        <taxon>Bacillati</taxon>
        <taxon>Actinomycetota</taxon>
        <taxon>Actinomycetes</taxon>
        <taxon>Kitasatosporales</taxon>
        <taxon>Streptomycetaceae</taxon>
        <taxon>Streptomyces</taxon>
    </lineage>
</organism>
<dbReference type="Proteomes" id="UP000830115">
    <property type="component" value="Chromosome"/>
</dbReference>
<feature type="region of interest" description="Disordered" evidence="1">
    <location>
        <begin position="132"/>
        <end position="171"/>
    </location>
</feature>
<reference evidence="2" key="1">
    <citation type="submission" date="2021-10" db="EMBL/GenBank/DDBJ databases">
        <title>Streptomyces nigrumlapis sp.nov.,an antimicrobial producing actinobacterium isolated from Black Gobi rocks.</title>
        <authorList>
            <person name="Wen Y."/>
            <person name="Zhang W."/>
            <person name="Liu X.G."/>
        </authorList>
    </citation>
    <scope>NUCLEOTIDE SEQUENCE</scope>
    <source>
        <strain evidence="2">ST13-2-2</strain>
    </source>
</reference>
<feature type="region of interest" description="Disordered" evidence="1">
    <location>
        <begin position="23"/>
        <end position="55"/>
    </location>
</feature>
<proteinExistence type="predicted"/>
<feature type="compositionally biased region" description="Low complexity" evidence="1">
    <location>
        <begin position="33"/>
        <end position="45"/>
    </location>
</feature>
<evidence type="ECO:0000256" key="1">
    <source>
        <dbReference type="SAM" id="MobiDB-lite"/>
    </source>
</evidence>
<dbReference type="EMBL" id="CP086322">
    <property type="protein sequence ID" value="UQA94647.1"/>
    <property type="molecule type" value="Genomic_DNA"/>
</dbReference>
<accession>A0ABY4MA82</accession>
<sequence>MRKATQVVGAAAIAAMLLGGCGGSGGDKRDSPASKAPESAPSAPEGADKPANSAAVEGAWEAKSADGKLILAIAKGTVALSNGTKTACLGKVQNMAGVTAAVLKCTDGDDTRTTGTLKPSADGKSLTVDWKNGPTEKYTKSTDGSVKIPDMPELPTDMPTGMPTDLGGMDG</sequence>
<evidence type="ECO:0008006" key="4">
    <source>
        <dbReference type="Google" id="ProtNLM"/>
    </source>
</evidence>
<protein>
    <recommendedName>
        <fullName evidence="4">Lipoprotein</fullName>
    </recommendedName>
</protein>
<keyword evidence="3" id="KW-1185">Reference proteome</keyword>
<dbReference type="PROSITE" id="PS51257">
    <property type="entry name" value="PROKAR_LIPOPROTEIN"/>
    <property type="match status" value="1"/>
</dbReference>
<name>A0ABY4MA82_9ACTN</name>